<accession>A0ACB6QBW1</accession>
<keyword evidence="2" id="KW-1185">Reference proteome</keyword>
<sequence>MDDSSSCSIDIETSSATSYEPSLYDNTVQSRDDAIAIIGFSLKLPQEATSTEEFWEMILAGRNAATPFPEDRLNHAAFHSTDPANIGTIRPQQGHFLRDDLAEFDAPFFSITAGEAAAMDPQQRGLLETTYRALENAGIPMAKVSNTSTSVFTGYFTADWASMMARDPENVPRYAATGVAGTMLSNRISWFFNTHGPSMTIDTACSASLVALDMACQSIRQGQSTMGIVAGCNMVYSLDVTVGLSNLGFLSAEGRSRSFDSRASGYGRGEGFGVVIIKPLSDALRDGDTIRALIRSTSSNQDGRTGLAQPSMEAQKRLIEQTYQQANLDMSLTQYIEAHGTGTAVGDPLEAMAIGSAFRRGQSPENPLYVGALKANFGHLEGASGIAGLIKTVLILERGVIPPIAELEELNPEIDDELLNLRFPKKLTAWPTRGLRRASVNSFGFGGTNSHAVLDDAFHYLLSQGLEGNHCTIERPLDGDEKLQECLISKSMLTPNMEWNQPQRPRIFVWSAGDEDGISRTAKNFTTHFNTLKLNPGSSASYVEALAYSLTARRSLLQWRSFVVADSLSELSSIESSKSRPVKVRSTEPKLGFIFTGQGAQWSGMGRELMTFPIFRDSLYDADSYLVRLGSRYRLAGDFIAQVDNSSKINDATISQPVCTILQVALVDLMRSFSILPSCVVGHSSGEIAAAYATGAISRESAWRLAYYRGVVSGSLAGHEACGSMISVGLSEISVKPYINTIQDRFSNGYLSIACTNSPKNVTISGSTPLVEALKELLDIDNVFSRVLSVPVAYHSQQMNAVAAQYLECIQGLETGDLYTQEKVKMVSSVTGQLISPEDLLRSQYWVDNMVSTVKFSQAIKIVCSHVGKSTRKKLDRSHRTVATVDELVEIGPHGALRGPIREILTTLSNGNKVGYCSALARGKPAINTILELAGHLHCLGYPVDLLLANQLYLSPKSTPALLADLPEYPFNHSQKYWLEPKMSKELRLRSHGRNPLLGTPSSNWNPLDACWNHSIKVSDPAWVKDHEINGVVLYPGAGLLVMALEAMAQTSGDAEVTAYDFKDVIFHTPLVIPTENEGIKTQLHLRPLRDSSNKRISWSEFCIYACQDGTWEECCRGTIQAIRDEGGTTEVDSGHQTKRWHQDALKRLDSAALSCTKSASRPRFYSRLYGLGYHYGENFQRLEKVYHNGRGQSLGYIDIFQKSDAASHGASIIHPAALDCFLQMMLPGSVLGSNTTRTTMVPTRIGRLWISAADLAPQQSEILQAYAQIEERKIRSTKSSIFAISKRNKEIKIHAEGIEATSVPDGGPQPGYDSQASTKLLCWNKVYRPDVSLLSYDGTTVIPKASKTITPPSQICSSIVITGGESKGFSLELIKLVIRQLKELGSPKVNVGSFEDMAHHDDLSGELVVVLDLSDQPILQRLDSVSYPAFHSTLCATRNILWLTGGGGILSTSPGFSTVLGLSRTLRMEYGDMLFTSLQLESTTQMTKKREHIIGSVLRQALMKTLSDHHESEYVEVRGGLCIPRVEECDELNAKVSEFTSKGTSMMIPYSHENLRLTIRTPGLLDTLVFLQDKTDLQYLAPDEVIIRVKAIGVNFKDCLVALGRVPDETFGTECAGVVEQVGMQSSLRVGDRVAVSVLDTFKTFVKSKDVLAVSIPDSMTFAEAAGISTNFSTAYYALVNVARLSPREKVLIHSGAGGTGQAAIQIAQHVGAEVFVTVGSEKKKNFLIDLYGIPADHILYSRDLSFAQGIMRLTDSRGVDVVLNSLAGEGLVASWECIAPYGRFLEIGNKDIYSHGKLPMFQFAKNVSFSAIDMAAMIKDRPAVIGDVVRKVVELMARNELHPQFPLKTFQISEVEQGLRYLQSGKHVGKVVVEVNPHVEVPAFVRPKLTWRFDPEAVYLIAGGLGGQGRSIARWMVERGAKHLMLLSRFGPRNGAARAFVHEMREVGIDIQIPSCDITDAGALKAVLMQGTSVMRQIKGCIQSSMVLSDSLFEDMSAEQWTAATSPKIAGSWNLHQQLPRGLDFFILLSSVGGIIGSTGQSNYNAGNSFQDALAQYRISCGEKAVALDLAVMANEGFLAENDHIMDQYIRAKQILSMSQEDLFAILDYFCNPALPLDRCQSQVVMGLELPANVQARGDEEPAWMNQSLFKPLRSFTASEPSVEKGVRVGIGNEVKELLNSAHSLIEKAEIIKNTIVEKLSRLLSMAVEEMDAEKPIHHFGVDSLISVELRNWFLKVFNTDIAVFEIMGGASAISLGKVVAEKLSTSRR</sequence>
<comment type="caution">
    <text evidence="1">The sequence shown here is derived from an EMBL/GenBank/DDBJ whole genome shotgun (WGS) entry which is preliminary data.</text>
</comment>
<gene>
    <name evidence="1" type="ORF">BDR25DRAFT_381269</name>
</gene>
<dbReference type="EMBL" id="MU003537">
    <property type="protein sequence ID" value="KAF2464424.1"/>
    <property type="molecule type" value="Genomic_DNA"/>
</dbReference>
<reference evidence="1" key="1">
    <citation type="journal article" date="2020" name="Stud. Mycol.">
        <title>101 Dothideomycetes genomes: a test case for predicting lifestyles and emergence of pathogens.</title>
        <authorList>
            <person name="Haridas S."/>
            <person name="Albert R."/>
            <person name="Binder M."/>
            <person name="Bloem J."/>
            <person name="Labutti K."/>
            <person name="Salamov A."/>
            <person name="Andreopoulos B."/>
            <person name="Baker S."/>
            <person name="Barry K."/>
            <person name="Bills G."/>
            <person name="Bluhm B."/>
            <person name="Cannon C."/>
            <person name="Castanera R."/>
            <person name="Culley D."/>
            <person name="Daum C."/>
            <person name="Ezra D."/>
            <person name="Gonzalez J."/>
            <person name="Henrissat B."/>
            <person name="Kuo A."/>
            <person name="Liang C."/>
            <person name="Lipzen A."/>
            <person name="Lutzoni F."/>
            <person name="Magnuson J."/>
            <person name="Mondo S."/>
            <person name="Nolan M."/>
            <person name="Ohm R."/>
            <person name="Pangilinan J."/>
            <person name="Park H.-J."/>
            <person name="Ramirez L."/>
            <person name="Alfaro M."/>
            <person name="Sun H."/>
            <person name="Tritt A."/>
            <person name="Yoshinaga Y."/>
            <person name="Zwiers L.-H."/>
            <person name="Turgeon B."/>
            <person name="Goodwin S."/>
            <person name="Spatafora J."/>
            <person name="Crous P."/>
            <person name="Grigoriev I."/>
        </authorList>
    </citation>
    <scope>NUCLEOTIDE SEQUENCE</scope>
    <source>
        <strain evidence="1">ATCC 200398</strain>
    </source>
</reference>
<dbReference type="Proteomes" id="UP000799755">
    <property type="component" value="Unassembled WGS sequence"/>
</dbReference>
<proteinExistence type="predicted"/>
<evidence type="ECO:0000313" key="2">
    <source>
        <dbReference type="Proteomes" id="UP000799755"/>
    </source>
</evidence>
<name>A0ACB6QBW1_9PLEO</name>
<evidence type="ECO:0000313" key="1">
    <source>
        <dbReference type="EMBL" id="KAF2464424.1"/>
    </source>
</evidence>
<organism evidence="1 2">
    <name type="scientific">Lindgomyces ingoldianus</name>
    <dbReference type="NCBI Taxonomy" id="673940"/>
    <lineage>
        <taxon>Eukaryota</taxon>
        <taxon>Fungi</taxon>
        <taxon>Dikarya</taxon>
        <taxon>Ascomycota</taxon>
        <taxon>Pezizomycotina</taxon>
        <taxon>Dothideomycetes</taxon>
        <taxon>Pleosporomycetidae</taxon>
        <taxon>Pleosporales</taxon>
        <taxon>Lindgomycetaceae</taxon>
        <taxon>Lindgomyces</taxon>
    </lineage>
</organism>
<protein>
    <submittedName>
        <fullName evidence="1">Ketoacyl-synt-domain-containing protein</fullName>
    </submittedName>
</protein>